<evidence type="ECO:0000313" key="15">
    <source>
        <dbReference type="EMBL" id="EFX83291.1"/>
    </source>
</evidence>
<dbReference type="InterPro" id="IPR004154">
    <property type="entry name" value="Anticodon-bd"/>
</dbReference>
<sequence length="406" mass="45156">MNQLQKLLNEMGIVRQNSPGLFTLTPLGVRSLEKLVKIVDDELKYVGCQKLQLPILTAGNLWKTTGRWESTGSELLTIKDRHARDYVLSPTHEEAITDFVASLPQLTHKQLPLKLYQITSKFRDEIKPRFGLLRGREFTMKDLYTFDKTVEAAHETYDLICTAYNRIFQRLNVPFVKVVGSTGNIGGLSSHEYHFPSSIGEDDLKICSACNSGSNAEIATTDVCSKCGSPVKQTKGIEVAHTFLLGTKYSQILNALFSAEDGSRSVCQMGCYGIGISRILAASVEVLGTDSEIRWPKLIAPYSVCVVAPKGGSKEESAIQLAHFLANQIDQIQPFMQDVILDDRMTTTVGKKLMEAKRVGYPYIIVVGKKSSQPVPLVELHDLNQNTQNVYTVAELFDYLKQTVKN</sequence>
<evidence type="ECO:0000256" key="4">
    <source>
        <dbReference type="ARBA" id="ARBA00022741"/>
    </source>
</evidence>
<dbReference type="GO" id="GO:0004827">
    <property type="term" value="F:proline-tRNA ligase activity"/>
    <property type="evidence" value="ECO:0000318"/>
    <property type="project" value="GO_Central"/>
</dbReference>
<dbReference type="PANTHER" id="PTHR42753:SF10">
    <property type="entry name" value="PROLINE--TRNA LIGASE, MITOCHONDRIAL-RELATED"/>
    <property type="match status" value="1"/>
</dbReference>
<evidence type="ECO:0000256" key="13">
    <source>
        <dbReference type="ARBA" id="ARBA00071545"/>
    </source>
</evidence>
<dbReference type="InterPro" id="IPR050062">
    <property type="entry name" value="Pro-tRNA_synthetase"/>
</dbReference>
<evidence type="ECO:0000256" key="10">
    <source>
        <dbReference type="ARBA" id="ARBA00029731"/>
    </source>
</evidence>
<keyword evidence="7" id="KW-0809">Transit peptide</keyword>
<evidence type="ECO:0000256" key="5">
    <source>
        <dbReference type="ARBA" id="ARBA00022840"/>
    </source>
</evidence>
<dbReference type="OrthoDB" id="10267474at2759"/>
<dbReference type="InterPro" id="IPR045864">
    <property type="entry name" value="aa-tRNA-synth_II/BPL/LPL"/>
</dbReference>
<dbReference type="EMBL" id="GL732537">
    <property type="protein sequence ID" value="EFX83291.1"/>
    <property type="molecule type" value="Genomic_DNA"/>
</dbReference>
<keyword evidence="6" id="KW-0648">Protein biosynthesis</keyword>
<keyword evidence="16" id="KW-1185">Reference proteome</keyword>
<dbReference type="SUPFAM" id="SSF55681">
    <property type="entry name" value="Class II aaRS and biotin synthetases"/>
    <property type="match status" value="1"/>
</dbReference>
<dbReference type="AlphaFoldDB" id="E9GAP4"/>
<dbReference type="InterPro" id="IPR006195">
    <property type="entry name" value="aa-tRNA-synth_II"/>
</dbReference>
<proteinExistence type="predicted"/>
<dbReference type="FunFam" id="3.30.930.10:FF:000042">
    <property type="entry name" value="probable proline--tRNA ligase, mitochondrial"/>
    <property type="match status" value="1"/>
</dbReference>
<dbReference type="Proteomes" id="UP000000305">
    <property type="component" value="Unassembled WGS sequence"/>
</dbReference>
<feature type="domain" description="Aminoacyl-transfer RNA synthetases class-II family profile" evidence="14">
    <location>
        <begin position="20"/>
        <end position="296"/>
    </location>
</feature>
<accession>E9GAP4</accession>
<dbReference type="InterPro" id="IPR033730">
    <property type="entry name" value="ProRS_core_prok"/>
</dbReference>
<dbReference type="InterPro" id="IPR002316">
    <property type="entry name" value="Pro-tRNA-ligase_IIa"/>
</dbReference>
<dbReference type="OMA" id="EICGHQE"/>
<dbReference type="Pfam" id="PF00587">
    <property type="entry name" value="tRNA-synt_2b"/>
    <property type="match status" value="1"/>
</dbReference>
<dbReference type="GO" id="GO:0005759">
    <property type="term" value="C:mitochondrial matrix"/>
    <property type="evidence" value="ECO:0007669"/>
    <property type="project" value="UniProtKB-SubCell"/>
</dbReference>
<dbReference type="InterPro" id="IPR036621">
    <property type="entry name" value="Anticodon-bd_dom_sf"/>
</dbReference>
<comment type="function">
    <text evidence="12">Mitochondrial aminoacyl-tRNA synthetase that catalyzes the specific attachment of the proline amino acid (aa) to the homologous transfer RNA (tRNA), further participating in protein synthesis. The reaction occurs in a two steps: proline is first activated by ATP to form Pro-AMP and then transferred to the acceptor end of tRNA(Pro).</text>
</comment>
<dbReference type="EC" id="6.1.1.15" evidence="2"/>
<evidence type="ECO:0000256" key="1">
    <source>
        <dbReference type="ARBA" id="ARBA00004305"/>
    </source>
</evidence>
<evidence type="ECO:0000256" key="7">
    <source>
        <dbReference type="ARBA" id="ARBA00022946"/>
    </source>
</evidence>
<dbReference type="Pfam" id="PF03129">
    <property type="entry name" value="HGTP_anticodon"/>
    <property type="match status" value="1"/>
</dbReference>
<dbReference type="KEGG" id="dpx:DAPPUDRAFT_127919"/>
<keyword evidence="5" id="KW-0067">ATP-binding</keyword>
<comment type="catalytic activity">
    <reaction evidence="11">
        <text>tRNA(Pro) + L-proline + ATP = L-prolyl-tRNA(Pro) + AMP + diphosphate</text>
        <dbReference type="Rhea" id="RHEA:14305"/>
        <dbReference type="Rhea" id="RHEA-COMP:9700"/>
        <dbReference type="Rhea" id="RHEA-COMP:9702"/>
        <dbReference type="ChEBI" id="CHEBI:30616"/>
        <dbReference type="ChEBI" id="CHEBI:33019"/>
        <dbReference type="ChEBI" id="CHEBI:60039"/>
        <dbReference type="ChEBI" id="CHEBI:78442"/>
        <dbReference type="ChEBI" id="CHEBI:78532"/>
        <dbReference type="ChEBI" id="CHEBI:456215"/>
        <dbReference type="EC" id="6.1.1.15"/>
    </reaction>
</comment>
<name>E9GAP4_DAPPU</name>
<dbReference type="STRING" id="6669.E9GAP4"/>
<dbReference type="PhylomeDB" id="E9GAP4"/>
<keyword evidence="3" id="KW-0436">Ligase</keyword>
<reference evidence="15 16" key="1">
    <citation type="journal article" date="2011" name="Science">
        <title>The ecoresponsive genome of Daphnia pulex.</title>
        <authorList>
            <person name="Colbourne J.K."/>
            <person name="Pfrender M.E."/>
            <person name="Gilbert D."/>
            <person name="Thomas W.K."/>
            <person name="Tucker A."/>
            <person name="Oakley T.H."/>
            <person name="Tokishita S."/>
            <person name="Aerts A."/>
            <person name="Arnold G.J."/>
            <person name="Basu M.K."/>
            <person name="Bauer D.J."/>
            <person name="Caceres C.E."/>
            <person name="Carmel L."/>
            <person name="Casola C."/>
            <person name="Choi J.H."/>
            <person name="Detter J.C."/>
            <person name="Dong Q."/>
            <person name="Dusheyko S."/>
            <person name="Eads B.D."/>
            <person name="Frohlich T."/>
            <person name="Geiler-Samerotte K.A."/>
            <person name="Gerlach D."/>
            <person name="Hatcher P."/>
            <person name="Jogdeo S."/>
            <person name="Krijgsveld J."/>
            <person name="Kriventseva E.V."/>
            <person name="Kultz D."/>
            <person name="Laforsch C."/>
            <person name="Lindquist E."/>
            <person name="Lopez J."/>
            <person name="Manak J.R."/>
            <person name="Muller J."/>
            <person name="Pangilinan J."/>
            <person name="Patwardhan R.P."/>
            <person name="Pitluck S."/>
            <person name="Pritham E.J."/>
            <person name="Rechtsteiner A."/>
            <person name="Rho M."/>
            <person name="Rogozin I.B."/>
            <person name="Sakarya O."/>
            <person name="Salamov A."/>
            <person name="Schaack S."/>
            <person name="Shapiro H."/>
            <person name="Shiga Y."/>
            <person name="Skalitzky C."/>
            <person name="Smith Z."/>
            <person name="Souvorov A."/>
            <person name="Sung W."/>
            <person name="Tang Z."/>
            <person name="Tsuchiya D."/>
            <person name="Tu H."/>
            <person name="Vos H."/>
            <person name="Wang M."/>
            <person name="Wolf Y.I."/>
            <person name="Yamagata H."/>
            <person name="Yamada T."/>
            <person name="Ye Y."/>
            <person name="Shaw J.R."/>
            <person name="Andrews J."/>
            <person name="Crease T.J."/>
            <person name="Tang H."/>
            <person name="Lucas S.M."/>
            <person name="Robertson H.M."/>
            <person name="Bork P."/>
            <person name="Koonin E.V."/>
            <person name="Zdobnov E.M."/>
            <person name="Grigoriev I.V."/>
            <person name="Lynch M."/>
            <person name="Boore J.L."/>
        </authorList>
    </citation>
    <scope>NUCLEOTIDE SEQUENCE [LARGE SCALE GENOMIC DNA]</scope>
</reference>
<keyword evidence="8" id="KW-0496">Mitochondrion</keyword>
<protein>
    <recommendedName>
        <fullName evidence="13">Probable proline--tRNA ligase, mitochondrial</fullName>
        <ecNumber evidence="2">6.1.1.15</ecNumber>
    </recommendedName>
    <alternativeName>
        <fullName evidence="10">Prolyl-tRNA synthetase</fullName>
    </alternativeName>
</protein>
<evidence type="ECO:0000256" key="8">
    <source>
        <dbReference type="ARBA" id="ARBA00023128"/>
    </source>
</evidence>
<dbReference type="eggNOG" id="KOG2324">
    <property type="taxonomic scope" value="Eukaryota"/>
</dbReference>
<keyword evidence="9" id="KW-0030">Aminoacyl-tRNA synthetase</keyword>
<dbReference type="SUPFAM" id="SSF52954">
    <property type="entry name" value="Class II aaRS ABD-related"/>
    <property type="match status" value="1"/>
</dbReference>
<dbReference type="PROSITE" id="PS50862">
    <property type="entry name" value="AA_TRNA_LIGASE_II"/>
    <property type="match status" value="1"/>
</dbReference>
<evidence type="ECO:0000256" key="3">
    <source>
        <dbReference type="ARBA" id="ARBA00022598"/>
    </source>
</evidence>
<evidence type="ECO:0000256" key="6">
    <source>
        <dbReference type="ARBA" id="ARBA00022917"/>
    </source>
</evidence>
<comment type="subcellular location">
    <subcellularLocation>
        <location evidence="1">Mitochondrion matrix</location>
    </subcellularLocation>
</comment>
<evidence type="ECO:0000256" key="12">
    <source>
        <dbReference type="ARBA" id="ARBA00058798"/>
    </source>
</evidence>
<dbReference type="GO" id="GO:0006433">
    <property type="term" value="P:prolyl-tRNA aminoacylation"/>
    <property type="evidence" value="ECO:0000318"/>
    <property type="project" value="GO_Central"/>
</dbReference>
<keyword evidence="4" id="KW-0547">Nucleotide-binding</keyword>
<dbReference type="GO" id="GO:0005524">
    <property type="term" value="F:ATP binding"/>
    <property type="evidence" value="ECO:0007669"/>
    <property type="project" value="UniProtKB-KW"/>
</dbReference>
<dbReference type="PANTHER" id="PTHR42753">
    <property type="entry name" value="MITOCHONDRIAL RIBOSOME PROTEIN L39/PROLYL-TRNA LIGASE FAMILY MEMBER"/>
    <property type="match status" value="1"/>
</dbReference>
<evidence type="ECO:0000256" key="2">
    <source>
        <dbReference type="ARBA" id="ARBA00012831"/>
    </source>
</evidence>
<evidence type="ECO:0000256" key="11">
    <source>
        <dbReference type="ARBA" id="ARBA00047671"/>
    </source>
</evidence>
<dbReference type="PRINTS" id="PR01046">
    <property type="entry name" value="TRNASYNTHPRO"/>
</dbReference>
<dbReference type="InterPro" id="IPR002314">
    <property type="entry name" value="aa-tRNA-synt_IIb"/>
</dbReference>
<dbReference type="CDD" id="cd00779">
    <property type="entry name" value="ProRS_core_prok"/>
    <property type="match status" value="1"/>
</dbReference>
<evidence type="ECO:0000259" key="14">
    <source>
        <dbReference type="PROSITE" id="PS50862"/>
    </source>
</evidence>
<dbReference type="GO" id="GO:0005739">
    <property type="term" value="C:mitochondrion"/>
    <property type="evidence" value="ECO:0000318"/>
    <property type="project" value="GO_Central"/>
</dbReference>
<evidence type="ECO:0000256" key="9">
    <source>
        <dbReference type="ARBA" id="ARBA00023146"/>
    </source>
</evidence>
<gene>
    <name evidence="15" type="ORF">DAPPUDRAFT_127919</name>
</gene>
<dbReference type="HOGENOM" id="CLU_016739_4_1_1"/>
<dbReference type="FunFam" id="3.40.50.800:FF:000020">
    <property type="entry name" value="Probable proline--tRNA ligase, mitochondrial"/>
    <property type="match status" value="1"/>
</dbReference>
<dbReference type="Gene3D" id="3.40.50.800">
    <property type="entry name" value="Anticodon-binding domain"/>
    <property type="match status" value="1"/>
</dbReference>
<evidence type="ECO:0000313" key="16">
    <source>
        <dbReference type="Proteomes" id="UP000000305"/>
    </source>
</evidence>
<dbReference type="FunCoup" id="E9GAP4">
    <property type="interactions" value="873"/>
</dbReference>
<organism evidence="15 16">
    <name type="scientific">Daphnia pulex</name>
    <name type="common">Water flea</name>
    <dbReference type="NCBI Taxonomy" id="6669"/>
    <lineage>
        <taxon>Eukaryota</taxon>
        <taxon>Metazoa</taxon>
        <taxon>Ecdysozoa</taxon>
        <taxon>Arthropoda</taxon>
        <taxon>Crustacea</taxon>
        <taxon>Branchiopoda</taxon>
        <taxon>Diplostraca</taxon>
        <taxon>Cladocera</taxon>
        <taxon>Anomopoda</taxon>
        <taxon>Daphniidae</taxon>
        <taxon>Daphnia</taxon>
    </lineage>
</organism>
<dbReference type="Gene3D" id="3.30.930.10">
    <property type="entry name" value="Bira Bifunctional Protein, Domain 2"/>
    <property type="match status" value="1"/>
</dbReference>
<dbReference type="InParanoid" id="E9GAP4"/>